<dbReference type="NCBIfam" id="TIGR01297">
    <property type="entry name" value="CDF"/>
    <property type="match status" value="1"/>
</dbReference>
<dbReference type="InterPro" id="IPR036837">
    <property type="entry name" value="Cation_efflux_CTD_sf"/>
</dbReference>
<dbReference type="Pfam" id="PF16916">
    <property type="entry name" value="ZT_dimer"/>
    <property type="match status" value="1"/>
</dbReference>
<dbReference type="InterPro" id="IPR027469">
    <property type="entry name" value="Cation_efflux_TMD_sf"/>
</dbReference>
<dbReference type="PANTHER" id="PTHR43840">
    <property type="entry name" value="MITOCHONDRIAL METAL TRANSPORTER 1-RELATED"/>
    <property type="match status" value="1"/>
</dbReference>
<evidence type="ECO:0000313" key="10">
    <source>
        <dbReference type="EMBL" id="QNF31919.1"/>
    </source>
</evidence>
<evidence type="ECO:0000313" key="11">
    <source>
        <dbReference type="Proteomes" id="UP000515237"/>
    </source>
</evidence>
<dbReference type="EMBL" id="CP055156">
    <property type="protein sequence ID" value="QNF31919.1"/>
    <property type="molecule type" value="Genomic_DNA"/>
</dbReference>
<feature type="transmembrane region" description="Helical" evidence="7">
    <location>
        <begin position="160"/>
        <end position="182"/>
    </location>
</feature>
<dbReference type="Gene3D" id="1.20.1510.10">
    <property type="entry name" value="Cation efflux protein transmembrane domain"/>
    <property type="match status" value="1"/>
</dbReference>
<keyword evidence="11" id="KW-1185">Reference proteome</keyword>
<dbReference type="PANTHER" id="PTHR43840:SF15">
    <property type="entry name" value="MITOCHONDRIAL METAL TRANSPORTER 1-RELATED"/>
    <property type="match status" value="1"/>
</dbReference>
<accession>A0A7G7G435</accession>
<comment type="similarity">
    <text evidence="2">Belongs to the cation diffusion facilitator (CDF) transporter (TC 2.A.4) family.</text>
</comment>
<protein>
    <submittedName>
        <fullName evidence="10">Cation transporter</fullName>
    </submittedName>
</protein>
<comment type="subcellular location">
    <subcellularLocation>
        <location evidence="1">Membrane</location>
        <topology evidence="1">Multi-pass membrane protein</topology>
    </subcellularLocation>
</comment>
<feature type="transmembrane region" description="Helical" evidence="7">
    <location>
        <begin position="86"/>
        <end position="107"/>
    </location>
</feature>
<keyword evidence="6 7" id="KW-0472">Membrane</keyword>
<keyword evidence="3" id="KW-0813">Transport</keyword>
<feature type="transmembrane region" description="Helical" evidence="7">
    <location>
        <begin position="44"/>
        <end position="65"/>
    </location>
</feature>
<feature type="transmembrane region" description="Helical" evidence="7">
    <location>
        <begin position="119"/>
        <end position="139"/>
    </location>
</feature>
<dbReference type="FunFam" id="1.20.1510.10:FF:000006">
    <property type="entry name" value="Divalent cation efflux transporter"/>
    <property type="match status" value="1"/>
</dbReference>
<dbReference type="InterPro" id="IPR027470">
    <property type="entry name" value="Cation_efflux_CTD"/>
</dbReference>
<evidence type="ECO:0000259" key="9">
    <source>
        <dbReference type="Pfam" id="PF16916"/>
    </source>
</evidence>
<dbReference type="Proteomes" id="UP000515237">
    <property type="component" value="Chromosome"/>
</dbReference>
<dbReference type="InterPro" id="IPR058533">
    <property type="entry name" value="Cation_efflux_TM"/>
</dbReference>
<dbReference type="KEGG" id="aswu:HUW51_03965"/>
<feature type="transmembrane region" description="Helical" evidence="7">
    <location>
        <begin position="20"/>
        <end position="38"/>
    </location>
</feature>
<dbReference type="InterPro" id="IPR050291">
    <property type="entry name" value="CDF_Transporter"/>
</dbReference>
<evidence type="ECO:0000256" key="2">
    <source>
        <dbReference type="ARBA" id="ARBA00008114"/>
    </source>
</evidence>
<name>A0A7G7G435_9BACT</name>
<reference evidence="10 11" key="1">
    <citation type="journal article" date="2018" name="Int. J. Syst. Evol. Microbiol.">
        <title>Adhaeribacter swui sp. nov., isolated from wet mud.</title>
        <authorList>
            <person name="Kim D.U."/>
            <person name="Kim K.W."/>
            <person name="Kang M.S."/>
            <person name="Kim J.Y."/>
            <person name="Jang J.H."/>
            <person name="Kim M.K."/>
        </authorList>
    </citation>
    <scope>NUCLEOTIDE SEQUENCE [LARGE SCALE GENOMIC DNA]</scope>
    <source>
        <strain evidence="10 11">KCTC 52873</strain>
    </source>
</reference>
<dbReference type="SUPFAM" id="SSF160240">
    <property type="entry name" value="Cation efflux protein cytoplasmic domain-like"/>
    <property type="match status" value="1"/>
</dbReference>
<dbReference type="GO" id="GO:0008324">
    <property type="term" value="F:monoatomic cation transmembrane transporter activity"/>
    <property type="evidence" value="ECO:0007669"/>
    <property type="project" value="InterPro"/>
</dbReference>
<organism evidence="10 11">
    <name type="scientific">Adhaeribacter swui</name>
    <dbReference type="NCBI Taxonomy" id="2086471"/>
    <lineage>
        <taxon>Bacteria</taxon>
        <taxon>Pseudomonadati</taxon>
        <taxon>Bacteroidota</taxon>
        <taxon>Cytophagia</taxon>
        <taxon>Cytophagales</taxon>
        <taxon>Hymenobacteraceae</taxon>
        <taxon>Adhaeribacter</taxon>
    </lineage>
</organism>
<evidence type="ECO:0000256" key="4">
    <source>
        <dbReference type="ARBA" id="ARBA00022692"/>
    </source>
</evidence>
<dbReference type="SUPFAM" id="SSF161111">
    <property type="entry name" value="Cation efflux protein transmembrane domain-like"/>
    <property type="match status" value="1"/>
</dbReference>
<dbReference type="GO" id="GO:0016020">
    <property type="term" value="C:membrane"/>
    <property type="evidence" value="ECO:0007669"/>
    <property type="project" value="UniProtKB-SubCell"/>
</dbReference>
<evidence type="ECO:0000256" key="7">
    <source>
        <dbReference type="SAM" id="Phobius"/>
    </source>
</evidence>
<dbReference type="Gene3D" id="3.30.70.1350">
    <property type="entry name" value="Cation efflux protein, cytoplasmic domain"/>
    <property type="match status" value="1"/>
</dbReference>
<dbReference type="InterPro" id="IPR002524">
    <property type="entry name" value="Cation_efflux"/>
</dbReference>
<sequence length="295" mass="32015">MNREDHKILIGKTARRTTLIGIGTSFLLVLVKGVAGVLGNSYALVADAIESLTDIFTSSMLLVGFRVASRPADKNHPYGHGKAEPITSLVVVLGLVGAATIIVVESFKNLRTPHDVPEPFTLVVLIAVVISKELIARYIQKKGKAVESNAMQADAFHHRSDAITSAAAFIGISIALLGGKGYEYADDYAALLASGIIYYNAFSIGKTAIRELMDEAPSINFIEEVREEALKTEKVLGLDKSFVRKMGFDFYVDIHVLVDGKITVAEGHQIAHAVKNRLLNHFPAIQDVIVHIEPI</sequence>
<evidence type="ECO:0000256" key="5">
    <source>
        <dbReference type="ARBA" id="ARBA00022989"/>
    </source>
</evidence>
<evidence type="ECO:0000256" key="1">
    <source>
        <dbReference type="ARBA" id="ARBA00004141"/>
    </source>
</evidence>
<feature type="domain" description="Cation efflux protein transmembrane" evidence="8">
    <location>
        <begin position="20"/>
        <end position="213"/>
    </location>
</feature>
<evidence type="ECO:0000256" key="3">
    <source>
        <dbReference type="ARBA" id="ARBA00022448"/>
    </source>
</evidence>
<feature type="domain" description="Cation efflux protein cytoplasmic" evidence="9">
    <location>
        <begin position="221"/>
        <end position="294"/>
    </location>
</feature>
<evidence type="ECO:0000259" key="8">
    <source>
        <dbReference type="Pfam" id="PF01545"/>
    </source>
</evidence>
<keyword evidence="4 7" id="KW-0812">Transmembrane</keyword>
<proteinExistence type="inferred from homology"/>
<dbReference type="RefSeq" id="WP_185272702.1">
    <property type="nucleotide sequence ID" value="NZ_CP055156.1"/>
</dbReference>
<dbReference type="Pfam" id="PF01545">
    <property type="entry name" value="Cation_efflux"/>
    <property type="match status" value="1"/>
</dbReference>
<dbReference type="AlphaFoldDB" id="A0A7G7G435"/>
<gene>
    <name evidence="10" type="ORF">HUW51_03965</name>
</gene>
<feature type="transmembrane region" description="Helical" evidence="7">
    <location>
        <begin position="188"/>
        <end position="205"/>
    </location>
</feature>
<evidence type="ECO:0000256" key="6">
    <source>
        <dbReference type="ARBA" id="ARBA00023136"/>
    </source>
</evidence>
<keyword evidence="5 7" id="KW-1133">Transmembrane helix</keyword>